<keyword evidence="3" id="KW-1185">Reference proteome</keyword>
<dbReference type="InterPro" id="IPR048020">
    <property type="entry name" value="Transpos_IS3"/>
</dbReference>
<dbReference type="InterPro" id="IPR036397">
    <property type="entry name" value="RNaseH_sf"/>
</dbReference>
<feature type="domain" description="Integrase catalytic" evidence="1">
    <location>
        <begin position="115"/>
        <end position="275"/>
    </location>
</feature>
<dbReference type="AlphaFoldDB" id="A0A9J6ZN10"/>
<organism evidence="2 3">
    <name type="scientific">Xiashengella succiniciproducens</name>
    <dbReference type="NCBI Taxonomy" id="2949635"/>
    <lineage>
        <taxon>Bacteria</taxon>
        <taxon>Pseudomonadati</taxon>
        <taxon>Bacteroidota</taxon>
        <taxon>Bacteroidia</taxon>
        <taxon>Marinilabiliales</taxon>
        <taxon>Marinilabiliaceae</taxon>
        <taxon>Xiashengella</taxon>
    </lineage>
</organism>
<dbReference type="Pfam" id="PF13276">
    <property type="entry name" value="HTH_21"/>
    <property type="match status" value="1"/>
</dbReference>
<dbReference type="KEGG" id="alkq:M9189_09620"/>
<protein>
    <submittedName>
        <fullName evidence="2">IS3 family transposase</fullName>
    </submittedName>
</protein>
<dbReference type="NCBIfam" id="NF033516">
    <property type="entry name" value="transpos_IS3"/>
    <property type="match status" value="1"/>
</dbReference>
<dbReference type="SUPFAM" id="SSF53098">
    <property type="entry name" value="Ribonuclease H-like"/>
    <property type="match status" value="1"/>
</dbReference>
<proteinExistence type="predicted"/>
<reference evidence="2" key="2">
    <citation type="submission" date="2022-06" db="EMBL/GenBank/DDBJ databases">
        <title>Xiashengella guii gen. nov. sp. nov., a bacterium isolated form anaerobic digestion tank.</title>
        <authorList>
            <person name="Huang H."/>
        </authorList>
    </citation>
    <scope>NUCLEOTIDE SEQUENCE</scope>
    <source>
        <strain evidence="2">Ai-910</strain>
    </source>
</reference>
<evidence type="ECO:0000313" key="2">
    <source>
        <dbReference type="EMBL" id="URW79109.1"/>
    </source>
</evidence>
<dbReference type="PANTHER" id="PTHR46889:SF5">
    <property type="entry name" value="INTEGRASE PROTEIN"/>
    <property type="match status" value="1"/>
</dbReference>
<gene>
    <name evidence="2" type="ORF">M9189_09620</name>
</gene>
<dbReference type="Gene3D" id="3.30.420.10">
    <property type="entry name" value="Ribonuclease H-like superfamily/Ribonuclease H"/>
    <property type="match status" value="1"/>
</dbReference>
<dbReference type="InterPro" id="IPR025948">
    <property type="entry name" value="HTH-like_dom"/>
</dbReference>
<dbReference type="Pfam" id="PF00665">
    <property type="entry name" value="rve"/>
    <property type="match status" value="1"/>
</dbReference>
<dbReference type="EMBL" id="CP098400">
    <property type="protein sequence ID" value="URW79109.1"/>
    <property type="molecule type" value="Genomic_DNA"/>
</dbReference>
<evidence type="ECO:0000259" key="1">
    <source>
        <dbReference type="PROSITE" id="PS50994"/>
    </source>
</evidence>
<dbReference type="Proteomes" id="UP001056426">
    <property type="component" value="Chromosome"/>
</dbReference>
<dbReference type="InterPro" id="IPR050900">
    <property type="entry name" value="Transposase_IS3/IS150/IS904"/>
</dbReference>
<dbReference type="PANTHER" id="PTHR46889">
    <property type="entry name" value="TRANSPOSASE INSF FOR INSERTION SEQUENCE IS3B-RELATED"/>
    <property type="match status" value="1"/>
</dbReference>
<dbReference type="PROSITE" id="PS50994">
    <property type="entry name" value="INTEGRASE"/>
    <property type="match status" value="1"/>
</dbReference>
<reference evidence="2" key="1">
    <citation type="submission" date="2022-05" db="EMBL/GenBank/DDBJ databases">
        <authorList>
            <person name="Sun X."/>
        </authorList>
    </citation>
    <scope>NUCLEOTIDE SEQUENCE</scope>
    <source>
        <strain evidence="2">Ai-910</strain>
    </source>
</reference>
<dbReference type="GO" id="GO:0003676">
    <property type="term" value="F:nucleic acid binding"/>
    <property type="evidence" value="ECO:0007669"/>
    <property type="project" value="InterPro"/>
</dbReference>
<accession>A0A9J6ZN10</accession>
<dbReference type="RefSeq" id="WP_250722731.1">
    <property type="nucleotide sequence ID" value="NZ_CP098400.1"/>
</dbReference>
<sequence>MIELRTCISKYETMSIRKQCELLDLAPSSYYHKGKGESYDNLQIMRLMDEEFLEHPTHGVFQMQDFLRASGLVVNHKRVRRLLRKMNIMAIYPQKNLSKLGQAKYIHPYLLRNLEISRPNHVWAIDITYIPMAQGFMYLTAIIDVHSRYVVGWGLFNDLRAENCLMVLKDAIRQNGKPEIINSDQGSQFTCPLWVEYLQAEEIKISMDGKGRALDNIFIERFWRTVKRDYVYINPPENGEELYAGLKTFFNYYNEKKTHQGINRMIPAQLYKKTA</sequence>
<dbReference type="InterPro" id="IPR012337">
    <property type="entry name" value="RNaseH-like_sf"/>
</dbReference>
<name>A0A9J6ZN10_9BACT</name>
<dbReference type="GO" id="GO:0015074">
    <property type="term" value="P:DNA integration"/>
    <property type="evidence" value="ECO:0007669"/>
    <property type="project" value="InterPro"/>
</dbReference>
<evidence type="ECO:0000313" key="3">
    <source>
        <dbReference type="Proteomes" id="UP001056426"/>
    </source>
</evidence>
<dbReference type="InterPro" id="IPR001584">
    <property type="entry name" value="Integrase_cat-core"/>
</dbReference>